<dbReference type="AlphaFoldDB" id="A0A8D8GV50"/>
<evidence type="ECO:0000313" key="1">
    <source>
        <dbReference type="EMBL" id="CAG6523962.1"/>
    </source>
</evidence>
<protein>
    <submittedName>
        <fullName evidence="1">(northern house mosquito) hypothetical protein</fullName>
    </submittedName>
</protein>
<organism evidence="1">
    <name type="scientific">Culex pipiens</name>
    <name type="common">House mosquito</name>
    <dbReference type="NCBI Taxonomy" id="7175"/>
    <lineage>
        <taxon>Eukaryota</taxon>
        <taxon>Metazoa</taxon>
        <taxon>Ecdysozoa</taxon>
        <taxon>Arthropoda</taxon>
        <taxon>Hexapoda</taxon>
        <taxon>Insecta</taxon>
        <taxon>Pterygota</taxon>
        <taxon>Neoptera</taxon>
        <taxon>Endopterygota</taxon>
        <taxon>Diptera</taxon>
        <taxon>Nematocera</taxon>
        <taxon>Culicoidea</taxon>
        <taxon>Culicidae</taxon>
        <taxon>Culicinae</taxon>
        <taxon>Culicini</taxon>
        <taxon>Culex</taxon>
        <taxon>Culex</taxon>
    </lineage>
</organism>
<dbReference type="EMBL" id="HBUE01188728">
    <property type="protein sequence ID" value="CAG6523962.1"/>
    <property type="molecule type" value="Transcribed_RNA"/>
</dbReference>
<proteinExistence type="predicted"/>
<reference evidence="1" key="1">
    <citation type="submission" date="2021-05" db="EMBL/GenBank/DDBJ databases">
        <authorList>
            <person name="Alioto T."/>
            <person name="Alioto T."/>
            <person name="Gomez Garrido J."/>
        </authorList>
    </citation>
    <scope>NUCLEOTIDE SEQUENCE</scope>
</reference>
<accession>A0A8D8GV50</accession>
<name>A0A8D8GV50_CULPI</name>
<sequence>MSGAVYDDGTSDVIAVERKVADRLHRDLIEQSLQFPLGRSRQERHNPKSAHFRLLEGTDLAQRNQRVVLPQVFLQQVVYEGTEHELRREWARFPVALDEGRHVRVEVQQVQEDLDGTFAPTVLGVHPAEQKKVIAALLFGVSVACKLLSVRGVHDKPKKCAQRCQQDQRLEIVPDKLKYAP</sequence>
<dbReference type="EMBL" id="HBUE01294529">
    <property type="protein sequence ID" value="CAG6575637.1"/>
    <property type="molecule type" value="Transcribed_RNA"/>
</dbReference>